<dbReference type="RefSeq" id="WP_080805484.1">
    <property type="nucleotide sequence ID" value="NZ_LT828550.1"/>
</dbReference>
<proteinExistence type="predicted"/>
<dbReference type="AlphaFoldDB" id="A0A1W1H923"/>
<evidence type="ECO:0000313" key="3">
    <source>
        <dbReference type="Proteomes" id="UP000191931"/>
    </source>
</evidence>
<gene>
    <name evidence="2" type="ORF">MTBBW1_1640004</name>
</gene>
<dbReference type="InterPro" id="IPR007791">
    <property type="entry name" value="DjlA_N"/>
</dbReference>
<dbReference type="CDD" id="cd07176">
    <property type="entry name" value="terB"/>
    <property type="match status" value="1"/>
</dbReference>
<evidence type="ECO:0000259" key="1">
    <source>
        <dbReference type="Pfam" id="PF05099"/>
    </source>
</evidence>
<dbReference type="EMBL" id="FWEV01000073">
    <property type="protein sequence ID" value="SLM28949.1"/>
    <property type="molecule type" value="Genomic_DNA"/>
</dbReference>
<accession>A0A1W1H923</accession>
<protein>
    <recommendedName>
        <fullName evidence="1">Co-chaperone DjlA N-terminal domain-containing protein</fullName>
    </recommendedName>
</protein>
<dbReference type="Pfam" id="PF05099">
    <property type="entry name" value="TerB"/>
    <property type="match status" value="1"/>
</dbReference>
<sequence>MIKTIGEMINQTKQYFELGMDKLSDLLIEEDVARASMVLAAWVSAADGSITESEVSETIKFIKETDFFEEKDHKTLIKEYRKWCEAFINDSEDALLYAFAEIAPLAHKPEAVNAVLLAYRIAKSDNEISESELKIITKACIMLGVKCYGESECVLRE</sequence>
<reference evidence="2 3" key="1">
    <citation type="submission" date="2017-03" db="EMBL/GenBank/DDBJ databases">
        <authorList>
            <person name="Afonso C.L."/>
            <person name="Miller P.J."/>
            <person name="Scott M.A."/>
            <person name="Spackman E."/>
            <person name="Goraichik I."/>
            <person name="Dimitrov K.M."/>
            <person name="Suarez D.L."/>
            <person name="Swayne D.E."/>
        </authorList>
    </citation>
    <scope>NUCLEOTIDE SEQUENCE [LARGE SCALE GENOMIC DNA]</scope>
    <source>
        <strain evidence="2">PRJEB14757</strain>
    </source>
</reference>
<dbReference type="SUPFAM" id="SSF158682">
    <property type="entry name" value="TerB-like"/>
    <property type="match status" value="1"/>
</dbReference>
<evidence type="ECO:0000313" key="2">
    <source>
        <dbReference type="EMBL" id="SLM28949.1"/>
    </source>
</evidence>
<dbReference type="STRING" id="1246637.MTBBW1_1640004"/>
<dbReference type="Gene3D" id="1.10.3680.10">
    <property type="entry name" value="TerB-like"/>
    <property type="match status" value="1"/>
</dbReference>
<name>A0A1W1H923_9BACT</name>
<dbReference type="Proteomes" id="UP000191931">
    <property type="component" value="Unassembled WGS sequence"/>
</dbReference>
<feature type="domain" description="Co-chaperone DjlA N-terminal" evidence="1">
    <location>
        <begin position="34"/>
        <end position="146"/>
    </location>
</feature>
<keyword evidence="3" id="KW-1185">Reference proteome</keyword>
<organism evidence="2 3">
    <name type="scientific">Desulfamplus magnetovallimortis</name>
    <dbReference type="NCBI Taxonomy" id="1246637"/>
    <lineage>
        <taxon>Bacteria</taxon>
        <taxon>Pseudomonadati</taxon>
        <taxon>Thermodesulfobacteriota</taxon>
        <taxon>Desulfobacteria</taxon>
        <taxon>Desulfobacterales</taxon>
        <taxon>Desulfobacteraceae</taxon>
        <taxon>Desulfamplus</taxon>
    </lineage>
</organism>
<dbReference type="InterPro" id="IPR029024">
    <property type="entry name" value="TerB-like"/>
</dbReference>